<feature type="domain" description="FAD-binding" evidence="5">
    <location>
        <begin position="28"/>
        <end position="212"/>
    </location>
</feature>
<keyword evidence="7" id="KW-1185">Reference proteome</keyword>
<evidence type="ECO:0000256" key="3">
    <source>
        <dbReference type="ARBA" id="ARBA00023002"/>
    </source>
</evidence>
<keyword evidence="4" id="KW-0503">Monooxygenase</keyword>
<evidence type="ECO:0000256" key="1">
    <source>
        <dbReference type="ARBA" id="ARBA00022630"/>
    </source>
</evidence>
<dbReference type="Proteomes" id="UP001218218">
    <property type="component" value="Unassembled WGS sequence"/>
</dbReference>
<dbReference type="PRINTS" id="PR00420">
    <property type="entry name" value="RNGMNOXGNASE"/>
</dbReference>
<dbReference type="Gene3D" id="3.50.50.60">
    <property type="entry name" value="FAD/NAD(P)-binding domain"/>
    <property type="match status" value="1"/>
</dbReference>
<dbReference type="EMBL" id="JARIHO010000054">
    <property type="protein sequence ID" value="KAJ7319291.1"/>
    <property type="molecule type" value="Genomic_DNA"/>
</dbReference>
<dbReference type="GO" id="GO:0004497">
    <property type="term" value="F:monooxygenase activity"/>
    <property type="evidence" value="ECO:0007669"/>
    <property type="project" value="UniProtKB-KW"/>
</dbReference>
<name>A0AAD6ZF23_9AGAR</name>
<dbReference type="SUPFAM" id="SSF51905">
    <property type="entry name" value="FAD/NAD(P)-binding domain"/>
    <property type="match status" value="1"/>
</dbReference>
<dbReference type="InterPro" id="IPR036188">
    <property type="entry name" value="FAD/NAD-bd_sf"/>
</dbReference>
<accession>A0AAD6ZF23</accession>
<reference evidence="6" key="1">
    <citation type="submission" date="2023-03" db="EMBL/GenBank/DDBJ databases">
        <title>Massive genome expansion in bonnet fungi (Mycena s.s.) driven by repeated elements and novel gene families across ecological guilds.</title>
        <authorList>
            <consortium name="Lawrence Berkeley National Laboratory"/>
            <person name="Harder C.B."/>
            <person name="Miyauchi S."/>
            <person name="Viragh M."/>
            <person name="Kuo A."/>
            <person name="Thoen E."/>
            <person name="Andreopoulos B."/>
            <person name="Lu D."/>
            <person name="Skrede I."/>
            <person name="Drula E."/>
            <person name="Henrissat B."/>
            <person name="Morin E."/>
            <person name="Kohler A."/>
            <person name="Barry K."/>
            <person name="LaButti K."/>
            <person name="Morin E."/>
            <person name="Salamov A."/>
            <person name="Lipzen A."/>
            <person name="Mereny Z."/>
            <person name="Hegedus B."/>
            <person name="Baldrian P."/>
            <person name="Stursova M."/>
            <person name="Weitz H."/>
            <person name="Taylor A."/>
            <person name="Grigoriev I.V."/>
            <person name="Nagy L.G."/>
            <person name="Martin F."/>
            <person name="Kauserud H."/>
        </authorList>
    </citation>
    <scope>NUCLEOTIDE SEQUENCE</scope>
    <source>
        <strain evidence="6">CBHHK002</strain>
    </source>
</reference>
<dbReference type="Pfam" id="PF01494">
    <property type="entry name" value="FAD_binding_3"/>
    <property type="match status" value="1"/>
</dbReference>
<evidence type="ECO:0000259" key="5">
    <source>
        <dbReference type="Pfam" id="PF01494"/>
    </source>
</evidence>
<dbReference type="PANTHER" id="PTHR46972:SF1">
    <property type="entry name" value="FAD DEPENDENT OXIDOREDUCTASE DOMAIN-CONTAINING PROTEIN"/>
    <property type="match status" value="1"/>
</dbReference>
<dbReference type="GO" id="GO:0071949">
    <property type="term" value="F:FAD binding"/>
    <property type="evidence" value="ECO:0007669"/>
    <property type="project" value="InterPro"/>
</dbReference>
<dbReference type="PANTHER" id="PTHR46972">
    <property type="entry name" value="MONOOXYGENASE ASQM-RELATED"/>
    <property type="match status" value="1"/>
</dbReference>
<proteinExistence type="predicted"/>
<keyword evidence="1" id="KW-0285">Flavoprotein</keyword>
<keyword evidence="3" id="KW-0560">Oxidoreductase</keyword>
<evidence type="ECO:0000313" key="6">
    <source>
        <dbReference type="EMBL" id="KAJ7319291.1"/>
    </source>
</evidence>
<protein>
    <submittedName>
        <fullName evidence="6">FAD dependent oxidoreductase</fullName>
    </submittedName>
</protein>
<sequence length="442" mass="46316">MSPPPELLAAILAKWGNLVPGPGHPKHHVAVVGAGVSGLTTARILQLHGHSVTLFEREESRSARFQGGTLDIHSGTGQAALELAGLTKAFRACARPEGEEKCIVDKHGTTHYAQGAPAPGTGGATDRPEVDRGQLRQIIIDSLEAGTVEWGAAVQSAESAEGDSKVRVLFEPGSASAERHGNKLFDAIIGADGAWSRIRSVLSPAKPEYAGTVSIELSITDVDSRYPEIASLVGQGSLAALQDKKALISQRNSGGNIRTYVWLPVPLAWPEDTGIASMSPADASAYLRANVFSDWSPRLLALLDASAASAAEAGGAPYPVRSLFALPSPHAWETFPGGRITIVGDAAHLSFPNGEGANLAMLDGAEVALAIASARDSAMLGRNIAEFEKQMMERGVKSSAKGFFMRDDYIFHENGAAGAAEFFKSKKMASGPRPGAAPQEGQ</sequence>
<keyword evidence="2" id="KW-0274">FAD</keyword>
<gene>
    <name evidence="6" type="ORF">DFH08DRAFT_1034991</name>
</gene>
<comment type="caution">
    <text evidence="6">The sequence shown here is derived from an EMBL/GenBank/DDBJ whole genome shotgun (WGS) entry which is preliminary data.</text>
</comment>
<dbReference type="AlphaFoldDB" id="A0AAD6ZF23"/>
<organism evidence="6 7">
    <name type="scientific">Mycena albidolilacea</name>
    <dbReference type="NCBI Taxonomy" id="1033008"/>
    <lineage>
        <taxon>Eukaryota</taxon>
        <taxon>Fungi</taxon>
        <taxon>Dikarya</taxon>
        <taxon>Basidiomycota</taxon>
        <taxon>Agaricomycotina</taxon>
        <taxon>Agaricomycetes</taxon>
        <taxon>Agaricomycetidae</taxon>
        <taxon>Agaricales</taxon>
        <taxon>Marasmiineae</taxon>
        <taxon>Mycenaceae</taxon>
        <taxon>Mycena</taxon>
    </lineage>
</organism>
<evidence type="ECO:0000256" key="4">
    <source>
        <dbReference type="ARBA" id="ARBA00023033"/>
    </source>
</evidence>
<dbReference type="InterPro" id="IPR002938">
    <property type="entry name" value="FAD-bd"/>
</dbReference>
<evidence type="ECO:0000313" key="7">
    <source>
        <dbReference type="Proteomes" id="UP001218218"/>
    </source>
</evidence>
<evidence type="ECO:0000256" key="2">
    <source>
        <dbReference type="ARBA" id="ARBA00022827"/>
    </source>
</evidence>